<dbReference type="AlphaFoldDB" id="A0A109BFE4"/>
<protein>
    <submittedName>
        <fullName evidence="1">Uncharacterized protein</fullName>
    </submittedName>
</protein>
<accession>A0A109BFE4</accession>
<sequence length="53" mass="5875">MLSIVLKNAATSSARLQRCASNEASGRPNERAGKFIGWEVYDRTRPAPTARRI</sequence>
<dbReference type="Proteomes" id="UP000059074">
    <property type="component" value="Unassembled WGS sequence"/>
</dbReference>
<evidence type="ECO:0000313" key="2">
    <source>
        <dbReference type="Proteomes" id="UP000059074"/>
    </source>
</evidence>
<comment type="caution">
    <text evidence="1">The sequence shown here is derived from an EMBL/GenBank/DDBJ whole genome shotgun (WGS) entry which is preliminary data.</text>
</comment>
<reference evidence="1 2" key="1">
    <citation type="submission" date="2015-10" db="EMBL/GenBank/DDBJ databases">
        <title>Transcriptomic analysis of a linuron degrading triple-species bacterial consortium.</title>
        <authorList>
            <person name="Albers P."/>
        </authorList>
    </citation>
    <scope>NUCLEOTIDE SEQUENCE [LARGE SCALE GENOMIC DNA]</scope>
    <source>
        <strain evidence="1 2">WDL6</strain>
    </source>
</reference>
<dbReference type="STRING" id="121290.APY04_2114"/>
<name>A0A109BFE4_HYPSL</name>
<organism evidence="1 2">
    <name type="scientific">Hyphomicrobium sulfonivorans</name>
    <dbReference type="NCBI Taxonomy" id="121290"/>
    <lineage>
        <taxon>Bacteria</taxon>
        <taxon>Pseudomonadati</taxon>
        <taxon>Pseudomonadota</taxon>
        <taxon>Alphaproteobacteria</taxon>
        <taxon>Hyphomicrobiales</taxon>
        <taxon>Hyphomicrobiaceae</taxon>
        <taxon>Hyphomicrobium</taxon>
    </lineage>
</organism>
<proteinExistence type="predicted"/>
<dbReference type="EMBL" id="LMTR01000066">
    <property type="protein sequence ID" value="KWT67127.1"/>
    <property type="molecule type" value="Genomic_DNA"/>
</dbReference>
<keyword evidence="2" id="KW-1185">Reference proteome</keyword>
<gene>
    <name evidence="1" type="ORF">APY04_2114</name>
</gene>
<evidence type="ECO:0000313" key="1">
    <source>
        <dbReference type="EMBL" id="KWT67127.1"/>
    </source>
</evidence>